<dbReference type="KEGG" id="dalk:DSCA_31740"/>
<feature type="region of interest" description="Disordered" evidence="1">
    <location>
        <begin position="44"/>
        <end position="72"/>
    </location>
</feature>
<sequence>MDIGLYNTYERTINAGDIDIAGGCGGLGADSGLYSAETGRLDMNAGSLSGDKQKKQCRTRRRNRKTTIRTRT</sequence>
<reference evidence="2 3" key="1">
    <citation type="submission" date="2019-11" db="EMBL/GenBank/DDBJ databases">
        <title>Comparative genomics of hydrocarbon-degrading Desulfosarcina strains.</title>
        <authorList>
            <person name="Watanabe M."/>
            <person name="Kojima H."/>
            <person name="Fukui M."/>
        </authorList>
    </citation>
    <scope>NUCLEOTIDE SEQUENCE [LARGE SCALE GENOMIC DNA]</scope>
    <source>
        <strain evidence="2 3">PL12</strain>
    </source>
</reference>
<name>A0A5K7YSK7_9BACT</name>
<keyword evidence="3" id="KW-1185">Reference proteome</keyword>
<protein>
    <submittedName>
        <fullName evidence="2">Uncharacterized protein</fullName>
    </submittedName>
</protein>
<dbReference type="EMBL" id="AP021874">
    <property type="protein sequence ID" value="BBO69244.1"/>
    <property type="molecule type" value="Genomic_DNA"/>
</dbReference>
<organism evidence="2 3">
    <name type="scientific">Desulfosarcina alkanivorans</name>
    <dbReference type="NCBI Taxonomy" id="571177"/>
    <lineage>
        <taxon>Bacteria</taxon>
        <taxon>Pseudomonadati</taxon>
        <taxon>Thermodesulfobacteriota</taxon>
        <taxon>Desulfobacteria</taxon>
        <taxon>Desulfobacterales</taxon>
        <taxon>Desulfosarcinaceae</taxon>
        <taxon>Desulfosarcina</taxon>
    </lineage>
</organism>
<proteinExistence type="predicted"/>
<feature type="compositionally biased region" description="Basic residues" evidence="1">
    <location>
        <begin position="55"/>
        <end position="72"/>
    </location>
</feature>
<dbReference type="Proteomes" id="UP000427906">
    <property type="component" value="Chromosome"/>
</dbReference>
<evidence type="ECO:0000256" key="1">
    <source>
        <dbReference type="SAM" id="MobiDB-lite"/>
    </source>
</evidence>
<gene>
    <name evidence="2" type="ORF">DSCA_31740</name>
</gene>
<accession>A0A5K7YSK7</accession>
<evidence type="ECO:0000313" key="3">
    <source>
        <dbReference type="Proteomes" id="UP000427906"/>
    </source>
</evidence>
<dbReference type="AlphaFoldDB" id="A0A5K7YSK7"/>
<evidence type="ECO:0000313" key="2">
    <source>
        <dbReference type="EMBL" id="BBO69244.1"/>
    </source>
</evidence>